<reference evidence="1" key="1">
    <citation type="submission" date="2023-04" db="EMBL/GenBank/DDBJ databases">
        <title>Draft Genome sequencing of Naganishia species isolated from polar environments using Oxford Nanopore Technology.</title>
        <authorList>
            <person name="Leo P."/>
            <person name="Venkateswaran K."/>
        </authorList>
    </citation>
    <scope>NUCLEOTIDE SEQUENCE</scope>
    <source>
        <strain evidence="1">DBVPG 5303</strain>
    </source>
</reference>
<sequence length="441" mass="50360">MSFCLPFFRTSSAAREFEEDNRTDYLEKHALDHQCSDSPVFQGGLLKSEARERLYSLRVLMQDNKVDYYVIPSEDEHQSEFTTEADQRRKWISGFTGSAGTAVVGKDKAWLFVDSRYWVQAAKQLSSEWTLVKMVGKNMEGCHAWWEWCENNVEDHARIGIDPKLITLVLVNTIEPKLNAKSISLVQINDNLIDAIRPTVERSLSPVTLHPLKFSGCSTKDKLALIRDELFTNNPDNGLYILPVLPSIAWLLNLRCQHDVPNTPIFRSYVTLTRTECVIYADKRKFSKEVMVSLKDDGVRLEAYGIDEVKRYIVGWKASTDGEKRKVLAPSSVSWGMVHTVKMAITVCQVPVPYKAVADTHVRRDSQAKIDIIACPVDAAKAIKNKTEIEGFRRAYLRDGAATVRWMTWLDEEIKDKGRKIGEWEAGEKLTEFRSHEQYFA</sequence>
<dbReference type="Proteomes" id="UP001234202">
    <property type="component" value="Unassembled WGS sequence"/>
</dbReference>
<name>A0ACC2XKX2_9TREE</name>
<evidence type="ECO:0000313" key="2">
    <source>
        <dbReference type="Proteomes" id="UP001234202"/>
    </source>
</evidence>
<accession>A0ACC2XKX2</accession>
<comment type="caution">
    <text evidence="1">The sequence shown here is derived from an EMBL/GenBank/DDBJ whole genome shotgun (WGS) entry which is preliminary data.</text>
</comment>
<proteinExistence type="predicted"/>
<gene>
    <name evidence="1" type="ORF">QFC24_003457</name>
</gene>
<keyword evidence="2" id="KW-1185">Reference proteome</keyword>
<evidence type="ECO:0000313" key="1">
    <source>
        <dbReference type="EMBL" id="KAJ9123686.1"/>
    </source>
</evidence>
<dbReference type="EMBL" id="JASBWV010000011">
    <property type="protein sequence ID" value="KAJ9123686.1"/>
    <property type="molecule type" value="Genomic_DNA"/>
</dbReference>
<organism evidence="1 2">
    <name type="scientific">Naganishia onofrii</name>
    <dbReference type="NCBI Taxonomy" id="1851511"/>
    <lineage>
        <taxon>Eukaryota</taxon>
        <taxon>Fungi</taxon>
        <taxon>Dikarya</taxon>
        <taxon>Basidiomycota</taxon>
        <taxon>Agaricomycotina</taxon>
        <taxon>Tremellomycetes</taxon>
        <taxon>Filobasidiales</taxon>
        <taxon>Filobasidiaceae</taxon>
        <taxon>Naganishia</taxon>
    </lineage>
</organism>
<protein>
    <submittedName>
        <fullName evidence="1">Uncharacterized protein</fullName>
    </submittedName>
</protein>